<dbReference type="EMBL" id="CP001823">
    <property type="protein sequence ID" value="ACZ39739.1"/>
    <property type="molecule type" value="Genomic_DNA"/>
</dbReference>
<proteinExistence type="predicted"/>
<reference evidence="2" key="1">
    <citation type="submission" date="2009-11" db="EMBL/GenBank/DDBJ databases">
        <title>The complete chromosome 1 of Sphaerobacter thermophilus DSM 20745.</title>
        <authorList>
            <person name="Lucas S."/>
            <person name="Copeland A."/>
            <person name="Lapidus A."/>
            <person name="Glavina del Rio T."/>
            <person name="Dalin E."/>
            <person name="Tice H."/>
            <person name="Bruce D."/>
            <person name="Goodwin L."/>
            <person name="Pitluck S."/>
            <person name="Kyrpides N."/>
            <person name="Mavromatis K."/>
            <person name="Ivanova N."/>
            <person name="Mikhailova N."/>
            <person name="LaButti K.M."/>
            <person name="Clum A."/>
            <person name="Sun H.I."/>
            <person name="Brettin T."/>
            <person name="Detter J.C."/>
            <person name="Han C."/>
            <person name="Larimer F."/>
            <person name="Land M."/>
            <person name="Hauser L."/>
            <person name="Markowitz V."/>
            <person name="Cheng J.F."/>
            <person name="Hugenholtz P."/>
            <person name="Woyke T."/>
            <person name="Wu D."/>
            <person name="Steenblock K."/>
            <person name="Schneider S."/>
            <person name="Pukall R."/>
            <person name="Goeker M."/>
            <person name="Klenk H.P."/>
            <person name="Eisen J.A."/>
        </authorList>
    </citation>
    <scope>NUCLEOTIDE SEQUENCE [LARGE SCALE GENOMIC DNA]</scope>
    <source>
        <strain evidence="2">ATCC 49802 / DSM 20745 / S 6022</strain>
    </source>
</reference>
<dbReference type="OrthoDB" id="9987736at2"/>
<sequence>MPESNGSERHAAMARGLMDAVRARYGDRLSAEEEERVADELRRMVEAAEALRRVPLTNADEPDVLFRPYRGEG</sequence>
<dbReference type="KEGG" id="sti:Sthe_2318"/>
<dbReference type="RefSeq" id="WP_012872780.1">
    <property type="nucleotide sequence ID" value="NC_013523.1"/>
</dbReference>
<reference evidence="1 2" key="2">
    <citation type="journal article" date="2010" name="Stand. Genomic Sci.">
        <title>Complete genome sequence of Desulfohalobium retbaense type strain (HR(100)).</title>
        <authorList>
            <person name="Spring S."/>
            <person name="Nolan M."/>
            <person name="Lapidus A."/>
            <person name="Glavina Del Rio T."/>
            <person name="Copeland A."/>
            <person name="Tice H."/>
            <person name="Cheng J.F."/>
            <person name="Lucas S."/>
            <person name="Land M."/>
            <person name="Chen F."/>
            <person name="Bruce D."/>
            <person name="Goodwin L."/>
            <person name="Pitluck S."/>
            <person name="Ivanova N."/>
            <person name="Mavromatis K."/>
            <person name="Mikhailova N."/>
            <person name="Pati A."/>
            <person name="Chen A."/>
            <person name="Palaniappan K."/>
            <person name="Hauser L."/>
            <person name="Chang Y.J."/>
            <person name="Jeffries C.D."/>
            <person name="Munk C."/>
            <person name="Kiss H."/>
            <person name="Chain P."/>
            <person name="Han C."/>
            <person name="Brettin T."/>
            <person name="Detter J.C."/>
            <person name="Schuler E."/>
            <person name="Goker M."/>
            <person name="Rohde M."/>
            <person name="Bristow J."/>
            <person name="Eisen J.A."/>
            <person name="Markowitz V."/>
            <person name="Hugenholtz P."/>
            <person name="Kyrpides N.C."/>
            <person name="Klenk H.P."/>
        </authorList>
    </citation>
    <scope>NUCLEOTIDE SEQUENCE [LARGE SCALE GENOMIC DNA]</scope>
    <source>
        <strain evidence="2">ATCC 49802 / DSM 20745 / S 6022</strain>
    </source>
</reference>
<dbReference type="STRING" id="479434.Sthe_2318"/>
<name>D1C793_SPHTD</name>
<dbReference type="HOGENOM" id="CLU_2702952_0_0_0"/>
<organism evidence="1 2">
    <name type="scientific">Sphaerobacter thermophilus (strain ATCC 49802 / DSM 20745 / KCCM 41009 / NCIMB 13125 / S 6022)</name>
    <dbReference type="NCBI Taxonomy" id="479434"/>
    <lineage>
        <taxon>Bacteria</taxon>
        <taxon>Pseudomonadati</taxon>
        <taxon>Thermomicrobiota</taxon>
        <taxon>Thermomicrobia</taxon>
        <taxon>Sphaerobacterales</taxon>
        <taxon>Sphaerobacterineae</taxon>
        <taxon>Sphaerobacteraceae</taxon>
        <taxon>Sphaerobacter</taxon>
    </lineage>
</organism>
<keyword evidence="2" id="KW-1185">Reference proteome</keyword>
<evidence type="ECO:0000313" key="2">
    <source>
        <dbReference type="Proteomes" id="UP000002027"/>
    </source>
</evidence>
<protein>
    <submittedName>
        <fullName evidence="1">Uncharacterized protein</fullName>
    </submittedName>
</protein>
<gene>
    <name evidence="1" type="ordered locus">Sthe_2318</name>
</gene>
<dbReference type="InParanoid" id="D1C793"/>
<dbReference type="Proteomes" id="UP000002027">
    <property type="component" value="Chromosome 1"/>
</dbReference>
<evidence type="ECO:0000313" key="1">
    <source>
        <dbReference type="EMBL" id="ACZ39739.1"/>
    </source>
</evidence>
<dbReference type="AlphaFoldDB" id="D1C793"/>
<accession>D1C793</accession>